<feature type="non-terminal residue" evidence="1">
    <location>
        <position position="163"/>
    </location>
</feature>
<proteinExistence type="predicted"/>
<reference evidence="1" key="1">
    <citation type="submission" date="2021-06" db="EMBL/GenBank/DDBJ databases">
        <authorList>
            <person name="Kallberg Y."/>
            <person name="Tangrot J."/>
            <person name="Rosling A."/>
        </authorList>
    </citation>
    <scope>NUCLEOTIDE SEQUENCE</scope>
    <source>
        <strain evidence="1">MA461A</strain>
    </source>
</reference>
<name>A0ACA9SJX7_9GLOM</name>
<sequence>VTWTVVLANKKAAHTSFFRIMHYNERDPKRNADWPYDRSTLVAIKKETLSSGETFIVMELNLGKIILENSGSLLIIGGKGASGSIKDDAIVKITIDNDEPKEITNLEGKSWVLVAPPKYAPGILNLVPLYQVILETLHPIDPEHLIDPEVVFDLDNPVEEYPK</sequence>
<protein>
    <submittedName>
        <fullName evidence="1">1544_t:CDS:1</fullName>
    </submittedName>
</protein>
<organism evidence="1 2">
    <name type="scientific">Racocetra persica</name>
    <dbReference type="NCBI Taxonomy" id="160502"/>
    <lineage>
        <taxon>Eukaryota</taxon>
        <taxon>Fungi</taxon>
        <taxon>Fungi incertae sedis</taxon>
        <taxon>Mucoromycota</taxon>
        <taxon>Glomeromycotina</taxon>
        <taxon>Glomeromycetes</taxon>
        <taxon>Diversisporales</taxon>
        <taxon>Gigasporaceae</taxon>
        <taxon>Racocetra</taxon>
    </lineage>
</organism>
<accession>A0ACA9SJX7</accession>
<comment type="caution">
    <text evidence="1">The sequence shown here is derived from an EMBL/GenBank/DDBJ whole genome shotgun (WGS) entry which is preliminary data.</text>
</comment>
<dbReference type="Proteomes" id="UP000789920">
    <property type="component" value="Unassembled WGS sequence"/>
</dbReference>
<evidence type="ECO:0000313" key="2">
    <source>
        <dbReference type="Proteomes" id="UP000789920"/>
    </source>
</evidence>
<gene>
    <name evidence="1" type="ORF">RPERSI_LOCUS31513</name>
</gene>
<keyword evidence="2" id="KW-1185">Reference proteome</keyword>
<evidence type="ECO:0000313" key="1">
    <source>
        <dbReference type="EMBL" id="CAG8840644.1"/>
    </source>
</evidence>
<dbReference type="EMBL" id="CAJVQC010127334">
    <property type="protein sequence ID" value="CAG8840644.1"/>
    <property type="molecule type" value="Genomic_DNA"/>
</dbReference>
<feature type="non-terminal residue" evidence="1">
    <location>
        <position position="1"/>
    </location>
</feature>